<name>A0A6P8F5F7_CLUHA</name>
<dbReference type="GeneID" id="116219648"/>
<evidence type="ECO:0000313" key="2">
    <source>
        <dbReference type="Proteomes" id="UP000515152"/>
    </source>
</evidence>
<organism evidence="2 3">
    <name type="scientific">Clupea harengus</name>
    <name type="common">Atlantic herring</name>
    <dbReference type="NCBI Taxonomy" id="7950"/>
    <lineage>
        <taxon>Eukaryota</taxon>
        <taxon>Metazoa</taxon>
        <taxon>Chordata</taxon>
        <taxon>Craniata</taxon>
        <taxon>Vertebrata</taxon>
        <taxon>Euteleostomi</taxon>
        <taxon>Actinopterygii</taxon>
        <taxon>Neopterygii</taxon>
        <taxon>Teleostei</taxon>
        <taxon>Clupei</taxon>
        <taxon>Clupeiformes</taxon>
        <taxon>Clupeoidei</taxon>
        <taxon>Clupeidae</taxon>
        <taxon>Clupea</taxon>
    </lineage>
</organism>
<sequence length="165" mass="19244">MTMENNQLKVQLTNEKDAGRKKLNELKKGMEKEIDNIEAMRRKELLAAEETMEQQKQEQREMGMRHDALMSQKMAAAAKPTAVEDKTESTKPPSTLEKMEKLVAEQKTEIKRLKKDLRITIATWEKKFEILTKSFHAIKDEMFLRNNFQRQSAALHFASVSYTVR</sequence>
<evidence type="ECO:0000313" key="3">
    <source>
        <dbReference type="RefSeq" id="XP_031419180.2"/>
    </source>
</evidence>
<accession>A0A6P8F5F7</accession>
<feature type="compositionally biased region" description="Polar residues" evidence="1">
    <location>
        <begin position="1"/>
        <end position="13"/>
    </location>
</feature>
<dbReference type="RefSeq" id="XP_031419180.2">
    <property type="nucleotide sequence ID" value="XM_031563320.2"/>
</dbReference>
<proteinExistence type="predicted"/>
<dbReference type="Proteomes" id="UP000515152">
    <property type="component" value="Chromosome 25"/>
</dbReference>
<protein>
    <submittedName>
        <fullName evidence="3">Uncharacterized protein C10orf67 homolog, mitochondrial isoform X2</fullName>
    </submittedName>
</protein>
<dbReference type="AlphaFoldDB" id="A0A6P8F5F7"/>
<reference evidence="3" key="1">
    <citation type="submission" date="2025-08" db="UniProtKB">
        <authorList>
            <consortium name="RefSeq"/>
        </authorList>
    </citation>
    <scope>IDENTIFICATION</scope>
</reference>
<feature type="region of interest" description="Disordered" evidence="1">
    <location>
        <begin position="1"/>
        <end position="27"/>
    </location>
</feature>
<feature type="compositionally biased region" description="Basic and acidic residues" evidence="1">
    <location>
        <begin position="14"/>
        <end position="27"/>
    </location>
</feature>
<dbReference type="CTD" id="116219648"/>
<gene>
    <name evidence="3" type="primary">c25h10orf67</name>
</gene>
<dbReference type="PANTHER" id="PTHR22382:SF7">
    <property type="entry name" value="RIKEN CDNA 4921504E06 GENE"/>
    <property type="match status" value="1"/>
</dbReference>
<dbReference type="InterPro" id="IPR040119">
    <property type="entry name" value="C10orf67-like"/>
</dbReference>
<dbReference type="PANTHER" id="PTHR22382">
    <property type="entry name" value="RIKEN CDNA 4921504E06 GENE"/>
    <property type="match status" value="1"/>
</dbReference>
<keyword evidence="2" id="KW-1185">Reference proteome</keyword>
<feature type="region of interest" description="Disordered" evidence="1">
    <location>
        <begin position="72"/>
        <end position="99"/>
    </location>
</feature>
<evidence type="ECO:0000256" key="1">
    <source>
        <dbReference type="SAM" id="MobiDB-lite"/>
    </source>
</evidence>